<evidence type="ECO:0000256" key="1">
    <source>
        <dbReference type="ARBA" id="ARBA00023015"/>
    </source>
</evidence>
<dbReference type="PANTHER" id="PTHR34236">
    <property type="entry name" value="DIMETHYL SULFOXIDE REDUCTASE TRANSCRIPTIONAL ACTIVATOR"/>
    <property type="match status" value="1"/>
</dbReference>
<name>A0ABD6D045_9EURY</name>
<feature type="domain" description="PAS" evidence="5">
    <location>
        <begin position="98"/>
        <end position="135"/>
    </location>
</feature>
<feature type="domain" description="PAS" evidence="5">
    <location>
        <begin position="220"/>
        <end position="261"/>
    </location>
</feature>
<dbReference type="NCBIfam" id="TIGR00229">
    <property type="entry name" value="sensory_box"/>
    <property type="match status" value="2"/>
</dbReference>
<dbReference type="SUPFAM" id="SSF55781">
    <property type="entry name" value="GAF domain-like"/>
    <property type="match status" value="1"/>
</dbReference>
<accession>A0ABD6D045</accession>
<dbReference type="InterPro" id="IPR003018">
    <property type="entry name" value="GAF"/>
</dbReference>
<dbReference type="Pfam" id="PF04967">
    <property type="entry name" value="HTH_10"/>
    <property type="match status" value="1"/>
</dbReference>
<dbReference type="PANTHER" id="PTHR34236:SF1">
    <property type="entry name" value="DIMETHYL SULFOXIDE REDUCTASE TRANSCRIPTIONAL ACTIVATOR"/>
    <property type="match status" value="1"/>
</dbReference>
<evidence type="ECO:0000313" key="6">
    <source>
        <dbReference type="EMBL" id="MFD1633636.1"/>
    </source>
</evidence>
<dbReference type="Gene3D" id="3.30.450.40">
    <property type="match status" value="1"/>
</dbReference>
<dbReference type="Pfam" id="PF13185">
    <property type="entry name" value="GAF_2"/>
    <property type="match status" value="1"/>
</dbReference>
<dbReference type="SMART" id="SM00091">
    <property type="entry name" value="PAS"/>
    <property type="match status" value="2"/>
</dbReference>
<proteinExistence type="predicted"/>
<gene>
    <name evidence="6" type="ORF">ACFSBJ_07810</name>
</gene>
<keyword evidence="3" id="KW-0175">Coiled coil</keyword>
<keyword evidence="1" id="KW-0805">Transcription regulation</keyword>
<dbReference type="EMBL" id="JBHUDL010000009">
    <property type="protein sequence ID" value="MFD1633636.1"/>
    <property type="molecule type" value="Genomic_DNA"/>
</dbReference>
<comment type="caution">
    <text evidence="6">The sequence shown here is derived from an EMBL/GenBank/DDBJ whole genome shotgun (WGS) entry which is preliminary data.</text>
</comment>
<dbReference type="Pfam" id="PF15915">
    <property type="entry name" value="BAT"/>
    <property type="match status" value="1"/>
</dbReference>
<dbReference type="Pfam" id="PF08448">
    <property type="entry name" value="PAS_4"/>
    <property type="match status" value="1"/>
</dbReference>
<dbReference type="Gene3D" id="3.30.450.20">
    <property type="entry name" value="PAS domain"/>
    <property type="match status" value="2"/>
</dbReference>
<keyword evidence="2" id="KW-0804">Transcription</keyword>
<dbReference type="InterPro" id="IPR013656">
    <property type="entry name" value="PAS_4"/>
</dbReference>
<dbReference type="InterPro" id="IPR031803">
    <property type="entry name" value="BAT_GAF/HTH-assoc"/>
</dbReference>
<dbReference type="PROSITE" id="PS50112">
    <property type="entry name" value="PAS"/>
    <property type="match status" value="2"/>
</dbReference>
<dbReference type="InterPro" id="IPR001610">
    <property type="entry name" value="PAC"/>
</dbReference>
<evidence type="ECO:0000259" key="5">
    <source>
        <dbReference type="PROSITE" id="PS50112"/>
    </source>
</evidence>
<evidence type="ECO:0000256" key="2">
    <source>
        <dbReference type="ARBA" id="ARBA00023163"/>
    </source>
</evidence>
<protein>
    <submittedName>
        <fullName evidence="6">Bacterio-opsin activator domain-containing protein</fullName>
    </submittedName>
</protein>
<sequence>MASGSSQDIYERTLAVFDRDGGRYEPLTTPEVTEALDVDRRAVYERLQRLVDRGDLETKEVGSHARVWWRPPGSSGADDADQAGLAGQSGDGPVREQALRQRSRAMESAIDGIAVVDESGEFVYVNETHADVYGYGDPAEMVGEHWHRCYDEAELARLEEEILPTLYDEGSWRGETRGRRADGTTFPQELSLTVSDDGGVICVVRDITERNAQERRLRDARRFNEELVENAPFGMFRLDEDLRITYENPRAEEIIGLPEEQDTSDAMGVDIRKLPPIVETGQSALFSQLQEGETIEFDFPFESIYGKEAYFTGRAVPVYRDGEFDGAILMATDISERRQYERRLERQREQLAALDELNGVVRGITEAVIEQSTREEIEQVVCDRLAAADSYRFAWISAADAGLELETRAAAGVDDDFTDRSVATTPNEATGQGPIRRAVRTREMQITRNALDSDTPQRLREAARESGYQSLAVIPVVHQGMFYGVLGVSSGRPDAFAVEERAVIGQLGDVIGHAIAAVDRKRALMGNEVVELTIRIPGLLGDQVPNSTEGTITIDRVTPVGDDEYLAYGTATEDGMEMIRALGEHRSEWTELRTFDERDDEVRFEQRLSNPPLTSIVADYGGNFKCGWIEDGVYSATIQFPPGTDVRGVVTHIQESYLDVRVVSRRQVVREDPTSQHILDVLAEDLTERQRTALEAGYFGGFFEWPRHRSGEAVAESLDIGASTFHQHVRKAEKKLLDVVFAEL</sequence>
<organism evidence="6 7">
    <name type="scientific">Haloplanus ruber</name>
    <dbReference type="NCBI Taxonomy" id="869892"/>
    <lineage>
        <taxon>Archaea</taxon>
        <taxon>Methanobacteriati</taxon>
        <taxon>Methanobacteriota</taxon>
        <taxon>Stenosarchaea group</taxon>
        <taxon>Halobacteria</taxon>
        <taxon>Halobacteriales</taxon>
        <taxon>Haloferacaceae</taxon>
        <taxon>Haloplanus</taxon>
    </lineage>
</organism>
<evidence type="ECO:0000313" key="7">
    <source>
        <dbReference type="Proteomes" id="UP001597075"/>
    </source>
</evidence>
<dbReference type="InterPro" id="IPR013324">
    <property type="entry name" value="RNA_pol_sigma_r3/r4-like"/>
</dbReference>
<evidence type="ECO:0000256" key="4">
    <source>
        <dbReference type="SAM" id="MobiDB-lite"/>
    </source>
</evidence>
<evidence type="ECO:0000256" key="3">
    <source>
        <dbReference type="SAM" id="Coils"/>
    </source>
</evidence>
<dbReference type="InterPro" id="IPR035965">
    <property type="entry name" value="PAS-like_dom_sf"/>
</dbReference>
<dbReference type="SMART" id="SM00086">
    <property type="entry name" value="PAC"/>
    <property type="match status" value="2"/>
</dbReference>
<dbReference type="InterPro" id="IPR007050">
    <property type="entry name" value="HTH_bacterioopsin"/>
</dbReference>
<dbReference type="Proteomes" id="UP001597075">
    <property type="component" value="Unassembled WGS sequence"/>
</dbReference>
<reference evidence="6 7" key="1">
    <citation type="journal article" date="2019" name="Int. J. Syst. Evol. Microbiol.">
        <title>The Global Catalogue of Microorganisms (GCM) 10K type strain sequencing project: providing services to taxonomists for standard genome sequencing and annotation.</title>
        <authorList>
            <consortium name="The Broad Institute Genomics Platform"/>
            <consortium name="The Broad Institute Genome Sequencing Center for Infectious Disease"/>
            <person name="Wu L."/>
            <person name="Ma J."/>
        </authorList>
    </citation>
    <scope>NUCLEOTIDE SEQUENCE [LARGE SCALE GENOMIC DNA]</scope>
    <source>
        <strain evidence="6 7">CGMCC 1.10594</strain>
    </source>
</reference>
<dbReference type="Pfam" id="PF13426">
    <property type="entry name" value="PAS_9"/>
    <property type="match status" value="1"/>
</dbReference>
<feature type="region of interest" description="Disordered" evidence="4">
    <location>
        <begin position="67"/>
        <end position="95"/>
    </location>
</feature>
<dbReference type="InterPro" id="IPR000014">
    <property type="entry name" value="PAS"/>
</dbReference>
<dbReference type="SUPFAM" id="SSF88659">
    <property type="entry name" value="Sigma3 and sigma4 domains of RNA polymerase sigma factors"/>
    <property type="match status" value="1"/>
</dbReference>
<dbReference type="InterPro" id="IPR029016">
    <property type="entry name" value="GAF-like_dom_sf"/>
</dbReference>
<dbReference type="RefSeq" id="WP_256405488.1">
    <property type="nucleotide sequence ID" value="NZ_CP187151.1"/>
</dbReference>
<dbReference type="SUPFAM" id="SSF55785">
    <property type="entry name" value="PYP-like sensor domain (PAS domain)"/>
    <property type="match status" value="2"/>
</dbReference>
<feature type="compositionally biased region" description="Low complexity" evidence="4">
    <location>
        <begin position="73"/>
        <end position="92"/>
    </location>
</feature>
<keyword evidence="7" id="KW-1185">Reference proteome</keyword>
<dbReference type="AlphaFoldDB" id="A0ABD6D045"/>
<dbReference type="CDD" id="cd00130">
    <property type="entry name" value="PAS"/>
    <property type="match status" value="2"/>
</dbReference>
<feature type="coiled-coil region" evidence="3">
    <location>
        <begin position="330"/>
        <end position="357"/>
    </location>
</feature>